<dbReference type="Proteomes" id="UP001596250">
    <property type="component" value="Unassembled WGS sequence"/>
</dbReference>
<keyword evidence="3" id="KW-0804">Transcription</keyword>
<evidence type="ECO:0000313" key="5">
    <source>
        <dbReference type="EMBL" id="MFC5986550.1"/>
    </source>
</evidence>
<dbReference type="PROSITE" id="PS01124">
    <property type="entry name" value="HTH_ARAC_FAMILY_2"/>
    <property type="match status" value="1"/>
</dbReference>
<reference evidence="6" key="1">
    <citation type="journal article" date="2019" name="Int. J. Syst. Evol. Microbiol.">
        <title>The Global Catalogue of Microorganisms (GCM) 10K type strain sequencing project: providing services to taxonomists for standard genome sequencing and annotation.</title>
        <authorList>
            <consortium name="The Broad Institute Genomics Platform"/>
            <consortium name="The Broad Institute Genome Sequencing Center for Infectious Disease"/>
            <person name="Wu L."/>
            <person name="Ma J."/>
        </authorList>
    </citation>
    <scope>NUCLEOTIDE SEQUENCE [LARGE SCALE GENOMIC DNA]</scope>
    <source>
        <strain evidence="6">CCM 8749</strain>
    </source>
</reference>
<dbReference type="InterPro" id="IPR037923">
    <property type="entry name" value="HTH-like"/>
</dbReference>
<keyword evidence="6" id="KW-1185">Reference proteome</keyword>
<dbReference type="InterPro" id="IPR018060">
    <property type="entry name" value="HTH_AraC"/>
</dbReference>
<dbReference type="Pfam" id="PF02311">
    <property type="entry name" value="AraC_binding"/>
    <property type="match status" value="1"/>
</dbReference>
<dbReference type="PANTHER" id="PTHR43280">
    <property type="entry name" value="ARAC-FAMILY TRANSCRIPTIONAL REGULATOR"/>
    <property type="match status" value="1"/>
</dbReference>
<organism evidence="5 6">
    <name type="scientific">Marinicrinis lubricantis</name>
    <dbReference type="NCBI Taxonomy" id="2086470"/>
    <lineage>
        <taxon>Bacteria</taxon>
        <taxon>Bacillati</taxon>
        <taxon>Bacillota</taxon>
        <taxon>Bacilli</taxon>
        <taxon>Bacillales</taxon>
        <taxon>Paenibacillaceae</taxon>
    </lineage>
</organism>
<dbReference type="PANTHER" id="PTHR43280:SF28">
    <property type="entry name" value="HTH-TYPE TRANSCRIPTIONAL ACTIVATOR RHAS"/>
    <property type="match status" value="1"/>
</dbReference>
<name>A0ABW1INB0_9BACL</name>
<dbReference type="Pfam" id="PF12833">
    <property type="entry name" value="HTH_18"/>
    <property type="match status" value="1"/>
</dbReference>
<keyword evidence="2" id="KW-0238">DNA-binding</keyword>
<gene>
    <name evidence="5" type="ORF">ACFPXP_08940</name>
</gene>
<comment type="caution">
    <text evidence="5">The sequence shown here is derived from an EMBL/GenBank/DDBJ whole genome shotgun (WGS) entry which is preliminary data.</text>
</comment>
<sequence>MNVYYNSTGTIQIDYMKRTGYFTMTGQHSHDGYELYYLFNGERDYFIRDRTYRVERGSFVFIEKEELHKTVDTGVPNHERVVFNFAASLLSGFPLQGRSGVVVLPPQVQYKGETLVRELIAEAKGDAAGRDLMLELLLRQLLLLVLRSQAEQPDPEVQPSLVHRTMSEVAAYVGAHYPEPLLLKDVAKRFFVSPYYLSRKFKQCTGFGFSEYVQLVRIREAQRLLRETDFKMIEIAERTGIGPVANFHKLFRKMNGDTPLQYRKRQQALIADEAQV</sequence>
<dbReference type="SUPFAM" id="SSF51215">
    <property type="entry name" value="Regulatory protein AraC"/>
    <property type="match status" value="1"/>
</dbReference>
<dbReference type="Gene3D" id="2.60.120.10">
    <property type="entry name" value="Jelly Rolls"/>
    <property type="match status" value="1"/>
</dbReference>
<accession>A0ABW1INB0</accession>
<dbReference type="InterPro" id="IPR018062">
    <property type="entry name" value="HTH_AraC-typ_CS"/>
</dbReference>
<proteinExistence type="predicted"/>
<dbReference type="SMART" id="SM00342">
    <property type="entry name" value="HTH_ARAC"/>
    <property type="match status" value="1"/>
</dbReference>
<dbReference type="EMBL" id="JBHSQV010000115">
    <property type="protein sequence ID" value="MFC5986550.1"/>
    <property type="molecule type" value="Genomic_DNA"/>
</dbReference>
<dbReference type="Gene3D" id="1.10.10.60">
    <property type="entry name" value="Homeodomain-like"/>
    <property type="match status" value="2"/>
</dbReference>
<keyword evidence="1" id="KW-0805">Transcription regulation</keyword>
<evidence type="ECO:0000256" key="1">
    <source>
        <dbReference type="ARBA" id="ARBA00023015"/>
    </source>
</evidence>
<feature type="domain" description="HTH araC/xylS-type" evidence="4">
    <location>
        <begin position="167"/>
        <end position="265"/>
    </location>
</feature>
<dbReference type="InterPro" id="IPR014710">
    <property type="entry name" value="RmlC-like_jellyroll"/>
</dbReference>
<evidence type="ECO:0000256" key="2">
    <source>
        <dbReference type="ARBA" id="ARBA00023125"/>
    </source>
</evidence>
<dbReference type="RefSeq" id="WP_379893876.1">
    <property type="nucleotide sequence ID" value="NZ_CBCSCT010000096.1"/>
</dbReference>
<dbReference type="PROSITE" id="PS00041">
    <property type="entry name" value="HTH_ARAC_FAMILY_1"/>
    <property type="match status" value="1"/>
</dbReference>
<protein>
    <submittedName>
        <fullName evidence="5">AraC family transcriptional regulator</fullName>
    </submittedName>
</protein>
<evidence type="ECO:0000259" key="4">
    <source>
        <dbReference type="PROSITE" id="PS01124"/>
    </source>
</evidence>
<dbReference type="SUPFAM" id="SSF46689">
    <property type="entry name" value="Homeodomain-like"/>
    <property type="match status" value="2"/>
</dbReference>
<dbReference type="InterPro" id="IPR003313">
    <property type="entry name" value="AraC-bd"/>
</dbReference>
<evidence type="ECO:0000313" key="6">
    <source>
        <dbReference type="Proteomes" id="UP001596250"/>
    </source>
</evidence>
<evidence type="ECO:0000256" key="3">
    <source>
        <dbReference type="ARBA" id="ARBA00023163"/>
    </source>
</evidence>
<dbReference type="InterPro" id="IPR009057">
    <property type="entry name" value="Homeodomain-like_sf"/>
</dbReference>